<dbReference type="PANTHER" id="PTHR43549">
    <property type="entry name" value="MULTIDRUG RESISTANCE PROTEIN YPNP-RELATED"/>
    <property type="match status" value="1"/>
</dbReference>
<evidence type="ECO:0000313" key="8">
    <source>
        <dbReference type="EMBL" id="GAL37273.1"/>
    </source>
</evidence>
<dbReference type="InterPro" id="IPR002528">
    <property type="entry name" value="MATE_fam"/>
</dbReference>
<keyword evidence="3" id="KW-1003">Cell membrane</keyword>
<keyword evidence="5 7" id="KW-1133">Transmembrane helix</keyword>
<evidence type="ECO:0000256" key="7">
    <source>
        <dbReference type="SAM" id="Phobius"/>
    </source>
</evidence>
<comment type="subcellular location">
    <subcellularLocation>
        <location evidence="1">Cell membrane</location>
        <topology evidence="1">Multi-pass membrane protein</topology>
    </subcellularLocation>
</comment>
<dbReference type="InterPro" id="IPR052031">
    <property type="entry name" value="Membrane_Transporter-Flippase"/>
</dbReference>
<evidence type="ECO:0000256" key="2">
    <source>
        <dbReference type="ARBA" id="ARBA00022448"/>
    </source>
</evidence>
<dbReference type="PANTHER" id="PTHR43549:SF3">
    <property type="entry name" value="MULTIDRUG RESISTANCE PROTEIN YPNP-RELATED"/>
    <property type="match status" value="1"/>
</dbReference>
<reference evidence="8 9" key="2">
    <citation type="submission" date="2014-09" db="EMBL/GenBank/DDBJ databases">
        <authorList>
            <consortium name="NBRP consortium"/>
            <person name="Sawabe T."/>
            <person name="Meirelles P."/>
            <person name="Nakanishi M."/>
            <person name="Sayaka M."/>
            <person name="Hattori M."/>
            <person name="Ohkuma M."/>
        </authorList>
    </citation>
    <scope>NUCLEOTIDE SEQUENCE [LARGE SCALE GENOMIC DNA]</scope>
    <source>
        <strain evidence="8 9">JCM 19240</strain>
    </source>
</reference>
<dbReference type="GO" id="GO:0005886">
    <property type="term" value="C:plasma membrane"/>
    <property type="evidence" value="ECO:0007669"/>
    <property type="project" value="UniProtKB-SubCell"/>
</dbReference>
<evidence type="ECO:0000256" key="6">
    <source>
        <dbReference type="ARBA" id="ARBA00023136"/>
    </source>
</evidence>
<evidence type="ECO:0000313" key="9">
    <source>
        <dbReference type="Proteomes" id="UP000029224"/>
    </source>
</evidence>
<evidence type="ECO:0000256" key="1">
    <source>
        <dbReference type="ARBA" id="ARBA00004651"/>
    </source>
</evidence>
<dbReference type="AlphaFoldDB" id="A0A090TD76"/>
<protein>
    <submittedName>
        <fullName evidence="8">MATE family of MDR efflux pumps</fullName>
    </submittedName>
</protein>
<keyword evidence="6 7" id="KW-0472">Membrane</keyword>
<comment type="caution">
    <text evidence="8">The sequence shown here is derived from an EMBL/GenBank/DDBJ whole genome shotgun (WGS) entry which is preliminary data.</text>
</comment>
<dbReference type="Proteomes" id="UP000029224">
    <property type="component" value="Unassembled WGS sequence"/>
</dbReference>
<evidence type="ECO:0000256" key="3">
    <source>
        <dbReference type="ARBA" id="ARBA00022475"/>
    </source>
</evidence>
<evidence type="ECO:0000256" key="4">
    <source>
        <dbReference type="ARBA" id="ARBA00022692"/>
    </source>
</evidence>
<dbReference type="Pfam" id="PF01554">
    <property type="entry name" value="MatE"/>
    <property type="match status" value="1"/>
</dbReference>
<dbReference type="EMBL" id="BBMT01000015">
    <property type="protein sequence ID" value="GAL37273.1"/>
    <property type="molecule type" value="Genomic_DNA"/>
</dbReference>
<keyword evidence="9" id="KW-1185">Reference proteome</keyword>
<keyword evidence="2" id="KW-0813">Transport</keyword>
<name>A0A090TD76_9VIBR</name>
<dbReference type="GO" id="GO:0015297">
    <property type="term" value="F:antiporter activity"/>
    <property type="evidence" value="ECO:0007669"/>
    <property type="project" value="InterPro"/>
</dbReference>
<reference evidence="8 9" key="1">
    <citation type="submission" date="2014-09" db="EMBL/GenBank/DDBJ databases">
        <title>Vibrio maritimus JCM 19240. (C210) whole genome shotgun sequence.</title>
        <authorList>
            <person name="Sawabe T."/>
            <person name="Meirelles P."/>
            <person name="Nakanishi M."/>
            <person name="Sayaka M."/>
            <person name="Hattori M."/>
            <person name="Ohkuma M."/>
        </authorList>
    </citation>
    <scope>NUCLEOTIDE SEQUENCE [LARGE SCALE GENOMIC DNA]</scope>
    <source>
        <strain evidence="8 9">JCM 19240</strain>
    </source>
</reference>
<feature type="transmembrane region" description="Helical" evidence="7">
    <location>
        <begin position="26"/>
        <end position="44"/>
    </location>
</feature>
<organism evidence="8 9">
    <name type="scientific">Vibrio maritimus</name>
    <dbReference type="NCBI Taxonomy" id="990268"/>
    <lineage>
        <taxon>Bacteria</taxon>
        <taxon>Pseudomonadati</taxon>
        <taxon>Pseudomonadota</taxon>
        <taxon>Gammaproteobacteria</taxon>
        <taxon>Vibrionales</taxon>
        <taxon>Vibrionaceae</taxon>
        <taxon>Vibrio</taxon>
    </lineage>
</organism>
<accession>A0A090TD76</accession>
<dbReference type="GO" id="GO:0042910">
    <property type="term" value="F:xenobiotic transmembrane transporter activity"/>
    <property type="evidence" value="ECO:0007669"/>
    <property type="project" value="InterPro"/>
</dbReference>
<proteinExistence type="predicted"/>
<feature type="transmembrane region" description="Helical" evidence="7">
    <location>
        <begin position="95"/>
        <end position="116"/>
    </location>
</feature>
<evidence type="ECO:0000256" key="5">
    <source>
        <dbReference type="ARBA" id="ARBA00022989"/>
    </source>
</evidence>
<gene>
    <name evidence="8" type="ORF">JCM19240_4676</name>
</gene>
<feature type="transmembrane region" description="Helical" evidence="7">
    <location>
        <begin position="157"/>
        <end position="178"/>
    </location>
</feature>
<sequence>MKMLSVHGTAAVAAYGAAQRVESILILVLISLSSALTPFMSQNFGAKQPGRSFAGLFLSMRFSLLFQLLVFVMMVPLSIPISALFSQEQAVRDILWHYLLVVPFSYGFQGIIMMLGSGMNALHEPSKAFMWSAMRLFVFTLPAAALGSHWYGVEGMFIGVALGNVIGGVLAYLYALTVRRKHLSTATR</sequence>
<keyword evidence="4 7" id="KW-0812">Transmembrane</keyword>
<feature type="transmembrane region" description="Helical" evidence="7">
    <location>
        <begin position="64"/>
        <end position="83"/>
    </location>
</feature>